<reference evidence="2" key="3">
    <citation type="journal article" date="2017" name="Nature">
        <title>Genome sequence of the progenitor of the wheat D genome Aegilops tauschii.</title>
        <authorList>
            <person name="Luo M.C."/>
            <person name="Gu Y.Q."/>
            <person name="Puiu D."/>
            <person name="Wang H."/>
            <person name="Twardziok S.O."/>
            <person name="Deal K.R."/>
            <person name="Huo N."/>
            <person name="Zhu T."/>
            <person name="Wang L."/>
            <person name="Wang Y."/>
            <person name="McGuire P.E."/>
            <person name="Liu S."/>
            <person name="Long H."/>
            <person name="Ramasamy R.K."/>
            <person name="Rodriguez J.C."/>
            <person name="Van S.L."/>
            <person name="Yuan L."/>
            <person name="Wang Z."/>
            <person name="Xia Z."/>
            <person name="Xiao L."/>
            <person name="Anderson O.D."/>
            <person name="Ouyang S."/>
            <person name="Liang Y."/>
            <person name="Zimin A.V."/>
            <person name="Pertea G."/>
            <person name="Qi P."/>
            <person name="Bennetzen J.L."/>
            <person name="Dai X."/>
            <person name="Dawson M.W."/>
            <person name="Muller H.G."/>
            <person name="Kugler K."/>
            <person name="Rivarola-Duarte L."/>
            <person name="Spannagl M."/>
            <person name="Mayer K.F.X."/>
            <person name="Lu F.H."/>
            <person name="Bevan M.W."/>
            <person name="Leroy P."/>
            <person name="Li P."/>
            <person name="You F.M."/>
            <person name="Sun Q."/>
            <person name="Liu Z."/>
            <person name="Lyons E."/>
            <person name="Wicker T."/>
            <person name="Salzberg S.L."/>
            <person name="Devos K.M."/>
            <person name="Dvorak J."/>
        </authorList>
    </citation>
    <scope>NUCLEOTIDE SEQUENCE [LARGE SCALE GENOMIC DNA]</scope>
    <source>
        <strain evidence="2">cv. AL8/78</strain>
    </source>
</reference>
<sequence>PEDLKNETVQASINVGSIPNSSLQYSHLCEMTVRRITMLIALLVVLLAFSGPIKGEDDLGGGDGGDLAPPPNPGGSHLSPPPPPSPKSHPPPPPKTDLAPPPPPPSPKTNPPPPAPIQPPPGPCAEVRSYRGPCVNMVCAAACIAELHQGGHCRGHIFTGGCYCFVCSVAKSGPSLH</sequence>
<evidence type="ECO:0008006" key="4">
    <source>
        <dbReference type="Google" id="ProtNLM"/>
    </source>
</evidence>
<reference evidence="3" key="2">
    <citation type="journal article" date="2017" name="Nat. Plants">
        <title>The Aegilops tauschii genome reveals multiple impacts of transposons.</title>
        <authorList>
            <person name="Zhao G."/>
            <person name="Zou C."/>
            <person name="Li K."/>
            <person name="Wang K."/>
            <person name="Li T."/>
            <person name="Gao L."/>
            <person name="Zhang X."/>
            <person name="Wang H."/>
            <person name="Yang Z."/>
            <person name="Liu X."/>
            <person name="Jiang W."/>
            <person name="Mao L."/>
            <person name="Kong X."/>
            <person name="Jiao Y."/>
            <person name="Jia J."/>
        </authorList>
    </citation>
    <scope>NUCLEOTIDE SEQUENCE [LARGE SCALE GENOMIC DNA]</scope>
    <source>
        <strain evidence="3">cv. AL8/78</strain>
    </source>
</reference>
<protein>
    <recommendedName>
        <fullName evidence="4">Knottin scorpion toxin-like domain-containing protein</fullName>
    </recommendedName>
</protein>
<evidence type="ECO:0000313" key="3">
    <source>
        <dbReference type="Proteomes" id="UP000015105"/>
    </source>
</evidence>
<keyword evidence="3" id="KW-1185">Reference proteome</keyword>
<evidence type="ECO:0000256" key="1">
    <source>
        <dbReference type="SAM" id="MobiDB-lite"/>
    </source>
</evidence>
<dbReference type="EnsemblPlants" id="AET7Gv21310000.1">
    <property type="protein sequence ID" value="AET7Gv21310000.1"/>
    <property type="gene ID" value="AET7Gv21310000"/>
</dbReference>
<dbReference type="AlphaFoldDB" id="A0A453TA99"/>
<dbReference type="Proteomes" id="UP000015105">
    <property type="component" value="Chromosome 7D"/>
</dbReference>
<organism evidence="2 3">
    <name type="scientific">Aegilops tauschii subsp. strangulata</name>
    <name type="common">Goatgrass</name>
    <dbReference type="NCBI Taxonomy" id="200361"/>
    <lineage>
        <taxon>Eukaryota</taxon>
        <taxon>Viridiplantae</taxon>
        <taxon>Streptophyta</taxon>
        <taxon>Embryophyta</taxon>
        <taxon>Tracheophyta</taxon>
        <taxon>Spermatophyta</taxon>
        <taxon>Magnoliopsida</taxon>
        <taxon>Liliopsida</taxon>
        <taxon>Poales</taxon>
        <taxon>Poaceae</taxon>
        <taxon>BOP clade</taxon>
        <taxon>Pooideae</taxon>
        <taxon>Triticodae</taxon>
        <taxon>Triticeae</taxon>
        <taxon>Triticinae</taxon>
        <taxon>Aegilops</taxon>
    </lineage>
</organism>
<name>A0A453TA99_AEGTS</name>
<reference evidence="2" key="4">
    <citation type="submission" date="2019-03" db="UniProtKB">
        <authorList>
            <consortium name="EnsemblPlants"/>
        </authorList>
    </citation>
    <scope>IDENTIFICATION</scope>
</reference>
<reference evidence="3" key="1">
    <citation type="journal article" date="2014" name="Science">
        <title>Ancient hybridizations among the ancestral genomes of bread wheat.</title>
        <authorList>
            <consortium name="International Wheat Genome Sequencing Consortium,"/>
            <person name="Marcussen T."/>
            <person name="Sandve S.R."/>
            <person name="Heier L."/>
            <person name="Spannagl M."/>
            <person name="Pfeifer M."/>
            <person name="Jakobsen K.S."/>
            <person name="Wulff B.B."/>
            <person name="Steuernagel B."/>
            <person name="Mayer K.F."/>
            <person name="Olsen O.A."/>
        </authorList>
    </citation>
    <scope>NUCLEOTIDE SEQUENCE [LARGE SCALE GENOMIC DNA]</scope>
    <source>
        <strain evidence="3">cv. AL8/78</strain>
    </source>
</reference>
<dbReference type="Gramene" id="AET7Gv21310000.1">
    <property type="protein sequence ID" value="AET7Gv21310000.1"/>
    <property type="gene ID" value="AET7Gv21310000"/>
</dbReference>
<feature type="region of interest" description="Disordered" evidence="1">
    <location>
        <begin position="57"/>
        <end position="121"/>
    </location>
</feature>
<reference evidence="2" key="5">
    <citation type="journal article" date="2021" name="G3 (Bethesda)">
        <title>Aegilops tauschii genome assembly Aet v5.0 features greater sequence contiguity and improved annotation.</title>
        <authorList>
            <person name="Wang L."/>
            <person name="Zhu T."/>
            <person name="Rodriguez J.C."/>
            <person name="Deal K.R."/>
            <person name="Dubcovsky J."/>
            <person name="McGuire P.E."/>
            <person name="Lux T."/>
            <person name="Spannagl M."/>
            <person name="Mayer K.F.X."/>
            <person name="Baldrich P."/>
            <person name="Meyers B.C."/>
            <person name="Huo N."/>
            <person name="Gu Y.Q."/>
            <person name="Zhou H."/>
            <person name="Devos K.M."/>
            <person name="Bennetzen J.L."/>
            <person name="Unver T."/>
            <person name="Budak H."/>
            <person name="Gulick P.J."/>
            <person name="Galiba G."/>
            <person name="Kalapos B."/>
            <person name="Nelson D.R."/>
            <person name="Li P."/>
            <person name="You F.M."/>
            <person name="Luo M.C."/>
            <person name="Dvorak J."/>
        </authorList>
    </citation>
    <scope>NUCLEOTIDE SEQUENCE [LARGE SCALE GENOMIC DNA]</scope>
    <source>
        <strain evidence="2">cv. AL8/78</strain>
    </source>
</reference>
<proteinExistence type="predicted"/>
<accession>A0A453TA99</accession>
<feature type="compositionally biased region" description="Pro residues" evidence="1">
    <location>
        <begin position="68"/>
        <end position="121"/>
    </location>
</feature>
<evidence type="ECO:0000313" key="2">
    <source>
        <dbReference type="EnsemblPlants" id="AET7Gv21310000.1"/>
    </source>
</evidence>